<dbReference type="SUPFAM" id="SSF103481">
    <property type="entry name" value="Multidrug resistance efflux transporter EmrE"/>
    <property type="match status" value="2"/>
</dbReference>
<dbReference type="AlphaFoldDB" id="A0A4R7I3S7"/>
<accession>A0A4R7I3S7</accession>
<dbReference type="Pfam" id="PF00892">
    <property type="entry name" value="EamA"/>
    <property type="match status" value="2"/>
</dbReference>
<evidence type="ECO:0000256" key="3">
    <source>
        <dbReference type="ARBA" id="ARBA00022692"/>
    </source>
</evidence>
<dbReference type="InterPro" id="IPR037185">
    <property type="entry name" value="EmrE-like"/>
</dbReference>
<evidence type="ECO:0000259" key="7">
    <source>
        <dbReference type="Pfam" id="PF00892"/>
    </source>
</evidence>
<comment type="similarity">
    <text evidence="2">Belongs to the EamA transporter family.</text>
</comment>
<comment type="caution">
    <text evidence="8">The sequence shown here is derived from an EMBL/GenBank/DDBJ whole genome shotgun (WGS) entry which is preliminary data.</text>
</comment>
<keyword evidence="3 6" id="KW-0812">Transmembrane</keyword>
<dbReference type="RefSeq" id="WP_133870156.1">
    <property type="nucleotide sequence ID" value="NZ_SOAU01000001.1"/>
</dbReference>
<dbReference type="PANTHER" id="PTHR32322:SF2">
    <property type="entry name" value="EAMA DOMAIN-CONTAINING PROTEIN"/>
    <property type="match status" value="1"/>
</dbReference>
<dbReference type="GO" id="GO:0016020">
    <property type="term" value="C:membrane"/>
    <property type="evidence" value="ECO:0007669"/>
    <property type="project" value="UniProtKB-SubCell"/>
</dbReference>
<dbReference type="Proteomes" id="UP000294558">
    <property type="component" value="Unassembled WGS sequence"/>
</dbReference>
<keyword evidence="4 6" id="KW-1133">Transmembrane helix</keyword>
<comment type="subcellular location">
    <subcellularLocation>
        <location evidence="1">Membrane</location>
        <topology evidence="1">Multi-pass membrane protein</topology>
    </subcellularLocation>
</comment>
<feature type="transmembrane region" description="Helical" evidence="6">
    <location>
        <begin position="62"/>
        <end position="80"/>
    </location>
</feature>
<feature type="transmembrane region" description="Helical" evidence="6">
    <location>
        <begin position="92"/>
        <end position="111"/>
    </location>
</feature>
<dbReference type="InterPro" id="IPR000620">
    <property type="entry name" value="EamA_dom"/>
</dbReference>
<protein>
    <submittedName>
        <fullName evidence="8">Putative blue pigment (Indigoidine) exporter</fullName>
    </submittedName>
</protein>
<dbReference type="PANTHER" id="PTHR32322">
    <property type="entry name" value="INNER MEMBRANE TRANSPORTER"/>
    <property type="match status" value="1"/>
</dbReference>
<feature type="transmembrane region" description="Helical" evidence="6">
    <location>
        <begin position="145"/>
        <end position="165"/>
    </location>
</feature>
<evidence type="ECO:0000313" key="9">
    <source>
        <dbReference type="Proteomes" id="UP000294558"/>
    </source>
</evidence>
<evidence type="ECO:0000256" key="2">
    <source>
        <dbReference type="ARBA" id="ARBA00007362"/>
    </source>
</evidence>
<feature type="transmembrane region" description="Helical" evidence="6">
    <location>
        <begin position="266"/>
        <end position="284"/>
    </location>
</feature>
<reference evidence="8 9" key="1">
    <citation type="submission" date="2019-03" db="EMBL/GenBank/DDBJ databases">
        <title>Sequencing the genomes of 1000 actinobacteria strains.</title>
        <authorList>
            <person name="Klenk H.-P."/>
        </authorList>
    </citation>
    <scope>NUCLEOTIDE SEQUENCE [LARGE SCALE GENOMIC DNA]</scope>
    <source>
        <strain evidence="8 9">DSM 18936</strain>
    </source>
</reference>
<feature type="transmembrane region" description="Helical" evidence="6">
    <location>
        <begin position="290"/>
        <end position="308"/>
    </location>
</feature>
<evidence type="ECO:0000313" key="8">
    <source>
        <dbReference type="EMBL" id="TDT17904.1"/>
    </source>
</evidence>
<evidence type="ECO:0000256" key="1">
    <source>
        <dbReference type="ARBA" id="ARBA00004141"/>
    </source>
</evidence>
<sequence>MNSTTVIAPDPAPGRRSISAAVLNDTGSGGLVGTTLITALAPATWGTTYLVTSELLPPGHPMFAALTRSLPMGLLALVITRRLPTGDWWWKAMVLGALNIGLFFSLLFVTAERLPGGVAATVGSVQPAIVALLAWGVLRERLSIWRLGWGLAGVVGVGLVVLGPAASLDGVGLLAGLAGAASMATGVTLSKKWGRPTDVGPTAYAGWLLTAGGLWLLPAVVVFEGVPDTVGVGAVGGYAWLAIVGGLVAYILWFRGIGRLPVTATALLGLLSPVVATVLGVVVLDERFTGAQMAGIAVTLSALVAGQFQPRRRAGAPARRIAPRAG</sequence>
<evidence type="ECO:0000256" key="4">
    <source>
        <dbReference type="ARBA" id="ARBA00022989"/>
    </source>
</evidence>
<evidence type="ECO:0000256" key="5">
    <source>
        <dbReference type="ARBA" id="ARBA00023136"/>
    </source>
</evidence>
<dbReference type="EMBL" id="SOAU01000001">
    <property type="protein sequence ID" value="TDT17904.1"/>
    <property type="molecule type" value="Genomic_DNA"/>
</dbReference>
<feature type="transmembrane region" description="Helical" evidence="6">
    <location>
        <begin position="235"/>
        <end position="254"/>
    </location>
</feature>
<keyword evidence="5 6" id="KW-0472">Membrane</keyword>
<dbReference type="InterPro" id="IPR050638">
    <property type="entry name" value="AA-Vitamin_Transporters"/>
</dbReference>
<feature type="domain" description="EamA" evidence="7">
    <location>
        <begin position="37"/>
        <end position="161"/>
    </location>
</feature>
<name>A0A4R7I3S7_9ACTN</name>
<keyword evidence="9" id="KW-1185">Reference proteome</keyword>
<feature type="transmembrane region" description="Helical" evidence="6">
    <location>
        <begin position="202"/>
        <end position="223"/>
    </location>
</feature>
<evidence type="ECO:0000256" key="6">
    <source>
        <dbReference type="SAM" id="Phobius"/>
    </source>
</evidence>
<feature type="domain" description="EamA" evidence="7">
    <location>
        <begin position="172"/>
        <end position="303"/>
    </location>
</feature>
<gene>
    <name evidence="8" type="ORF">BDK89_3517</name>
</gene>
<dbReference type="OrthoDB" id="5430053at2"/>
<proteinExistence type="inferred from homology"/>
<organism evidence="8 9">
    <name type="scientific">Ilumatobacter fluminis</name>
    <dbReference type="NCBI Taxonomy" id="467091"/>
    <lineage>
        <taxon>Bacteria</taxon>
        <taxon>Bacillati</taxon>
        <taxon>Actinomycetota</taxon>
        <taxon>Acidimicrobiia</taxon>
        <taxon>Acidimicrobiales</taxon>
        <taxon>Ilumatobacteraceae</taxon>
        <taxon>Ilumatobacter</taxon>
    </lineage>
</organism>
<feature type="transmembrane region" description="Helical" evidence="6">
    <location>
        <begin position="171"/>
        <end position="190"/>
    </location>
</feature>
<feature type="transmembrane region" description="Helical" evidence="6">
    <location>
        <begin position="117"/>
        <end position="138"/>
    </location>
</feature>